<dbReference type="PANTHER" id="PTHR23389">
    <property type="entry name" value="CHROMOSOME TRANSMISSION FIDELITY FACTOR 18"/>
    <property type="match status" value="1"/>
</dbReference>
<dbReference type="EMBL" id="AJWK01009023">
    <property type="status" value="NOT_ANNOTATED_CDS"/>
    <property type="molecule type" value="Genomic_DNA"/>
</dbReference>
<proteinExistence type="predicted"/>
<protein>
    <recommendedName>
        <fullName evidence="2">ATPase AAA-type core domain-containing protein</fullName>
    </recommendedName>
</protein>
<feature type="compositionally biased region" description="Basic and acidic residues" evidence="1">
    <location>
        <begin position="83"/>
        <end position="117"/>
    </location>
</feature>
<dbReference type="Pfam" id="PF13855">
    <property type="entry name" value="LRR_8"/>
    <property type="match status" value="1"/>
</dbReference>
<feature type="compositionally biased region" description="Basic and acidic residues" evidence="1">
    <location>
        <begin position="43"/>
        <end position="58"/>
    </location>
</feature>
<feature type="domain" description="ATPase AAA-type core" evidence="2">
    <location>
        <begin position="503"/>
        <end position="582"/>
    </location>
</feature>
<dbReference type="GO" id="GO:0005524">
    <property type="term" value="F:ATP binding"/>
    <property type="evidence" value="ECO:0007669"/>
    <property type="project" value="InterPro"/>
</dbReference>
<dbReference type="SUPFAM" id="SSF52058">
    <property type="entry name" value="L domain-like"/>
    <property type="match status" value="1"/>
</dbReference>
<reference evidence="3" key="1">
    <citation type="submission" date="2020-05" db="UniProtKB">
        <authorList>
            <consortium name="EnsemblMetazoa"/>
        </authorList>
    </citation>
    <scope>IDENTIFICATION</scope>
    <source>
        <strain evidence="3">Jacobina</strain>
    </source>
</reference>
<evidence type="ECO:0000313" key="4">
    <source>
        <dbReference type="Proteomes" id="UP000092461"/>
    </source>
</evidence>
<evidence type="ECO:0000256" key="1">
    <source>
        <dbReference type="SAM" id="MobiDB-lite"/>
    </source>
</evidence>
<accession>A0A1B0CEN3</accession>
<dbReference type="InterPro" id="IPR027417">
    <property type="entry name" value="P-loop_NTPase"/>
</dbReference>
<dbReference type="VEuPathDB" id="VectorBase:LLOJ002803"/>
<dbReference type="Proteomes" id="UP000092461">
    <property type="component" value="Unassembled WGS sequence"/>
</dbReference>
<evidence type="ECO:0000259" key="2">
    <source>
        <dbReference type="Pfam" id="PF00004"/>
    </source>
</evidence>
<dbReference type="Gene3D" id="3.80.10.10">
    <property type="entry name" value="Ribonuclease Inhibitor"/>
    <property type="match status" value="1"/>
</dbReference>
<sequence length="1012" mass="115151">MMQARGKISLTSTPNVGIPEKKRRFPEEFALEESTKKVKRAKRSLEELNEDSKLEEKRKKPPKLMKKKKLFELDVETVEFPRKNKSQEVDHNGTFESEREDKIVPEKKEKLPTGEKSRKVKKKRKKIVEVEAVVVFSSEPEGAEVVEEQRSSARVRRKKKRAIERDSSPEIVPNGEFLSSRKHSQIVNVEEEVTEVDSPQRRPQRSCRQKVISYSVDMTFLDSSPEQPKSAKKSTREKKNDVVVVDGASPRRSVKLAPIFVKPVKLEIDPEALRAKQEFLMSGIPEKMRQTIERQKAIEEDFELELFPLISHITQLEGRALSREVTWRAKKIPLPLNDEYLINEIAQQHPQVPRVCLIDGNSRKIELIKPIPGNYLTQMQQLAILRDLKRSCEGFSSKKAFGFFRKRFESFREATLPAAKPKKTSKLLNSSVEIIEDVKDQAVLFTDKYRPESCDEFFINNSPAVQLKDFLESFQVDSSRLNGTFESFTGTDSSSCFSNSCCIVLSGPCGSGKSASVAAVAAQLNFNVLEVNAGIRRTGKRLLQELQEATQSHKVARGTQDNPSQKFSLILIEDAEIAFEQDDGFIGAINQIVADSKRPVILTTTEPNCSHLARFMAMNVIHFAPPHPEDVSKWFTLMVLAEGIHINEADVRDLYAFCGQDVRKTMMELEFFTRSGGDAAEAAQGAKYVHAELNKSVKAAGLRSASYDTLWSNTGQWLEEVGNEGKVEDFGEFYDVISTCEVLSCRLEEDEVTQCLLEGAVGKRGIPLDTYNPFIRPRDVQRLCATASEADTSKGGELDISEIPVERFALDLSNRNRRELDRHILRNASAIVHKLILNGNTEYTFPENDVALDDPHLQTFHCIKCNISQIFKENFSKLPHLREVVIQDNPLWTIHEDAFKENKYLHRLDLRRNKLKSFNAEGVLNHMPSLMFIHLCHNDFNFNVKRPFIRTRYMVRFDCIGCNIESISPEALSRIGMLYHINLSHNRIRRFNLTIPGLMSLDLSHNPLNLTG</sequence>
<dbReference type="InterPro" id="IPR032675">
    <property type="entry name" value="LRR_dom_sf"/>
</dbReference>
<dbReference type="InterPro" id="IPR001611">
    <property type="entry name" value="Leu-rich_rpt"/>
</dbReference>
<feature type="compositionally biased region" description="Basic residues" evidence="1">
    <location>
        <begin position="153"/>
        <end position="162"/>
    </location>
</feature>
<dbReference type="GO" id="GO:0016887">
    <property type="term" value="F:ATP hydrolysis activity"/>
    <property type="evidence" value="ECO:0007669"/>
    <property type="project" value="InterPro"/>
</dbReference>
<dbReference type="VEuPathDB" id="VectorBase:LLONM1_011467"/>
<dbReference type="InterPro" id="IPR003959">
    <property type="entry name" value="ATPase_AAA_core"/>
</dbReference>
<organism evidence="3 4">
    <name type="scientific">Lutzomyia longipalpis</name>
    <name type="common">Sand fly</name>
    <dbReference type="NCBI Taxonomy" id="7200"/>
    <lineage>
        <taxon>Eukaryota</taxon>
        <taxon>Metazoa</taxon>
        <taxon>Ecdysozoa</taxon>
        <taxon>Arthropoda</taxon>
        <taxon>Hexapoda</taxon>
        <taxon>Insecta</taxon>
        <taxon>Pterygota</taxon>
        <taxon>Neoptera</taxon>
        <taxon>Endopterygota</taxon>
        <taxon>Diptera</taxon>
        <taxon>Nematocera</taxon>
        <taxon>Psychodoidea</taxon>
        <taxon>Psychodidae</taxon>
        <taxon>Lutzomyia</taxon>
        <taxon>Lutzomyia</taxon>
    </lineage>
</organism>
<dbReference type="EMBL" id="AJWK01009021">
    <property type="status" value="NOT_ANNOTATED_CDS"/>
    <property type="molecule type" value="Genomic_DNA"/>
</dbReference>
<feature type="region of interest" description="Disordered" evidence="1">
    <location>
        <begin position="141"/>
        <end position="175"/>
    </location>
</feature>
<dbReference type="VEuPathDB" id="VectorBase:LLONM1_005020"/>
<dbReference type="GO" id="GO:0005634">
    <property type="term" value="C:nucleus"/>
    <property type="evidence" value="ECO:0007669"/>
    <property type="project" value="TreeGrafter"/>
</dbReference>
<dbReference type="EnsemblMetazoa" id="LLOJ002803-RA">
    <property type="protein sequence ID" value="LLOJ002803-PA"/>
    <property type="gene ID" value="LLOJ002803"/>
</dbReference>
<feature type="region of interest" description="Disordered" evidence="1">
    <location>
        <begin position="1"/>
        <end position="65"/>
    </location>
</feature>
<dbReference type="AlphaFoldDB" id="A0A1B0CEN3"/>
<feature type="region of interest" description="Disordered" evidence="1">
    <location>
        <begin position="83"/>
        <end position="122"/>
    </location>
</feature>
<keyword evidence="4" id="KW-1185">Reference proteome</keyword>
<dbReference type="SUPFAM" id="SSF52540">
    <property type="entry name" value="P-loop containing nucleoside triphosphate hydrolases"/>
    <property type="match status" value="1"/>
</dbReference>
<name>A0A1B0CEN3_LUTLO</name>
<dbReference type="Pfam" id="PF00004">
    <property type="entry name" value="AAA"/>
    <property type="match status" value="1"/>
</dbReference>
<dbReference type="Gene3D" id="3.40.50.300">
    <property type="entry name" value="P-loop containing nucleotide triphosphate hydrolases"/>
    <property type="match status" value="1"/>
</dbReference>
<evidence type="ECO:0000313" key="3">
    <source>
        <dbReference type="EnsemblMetazoa" id="LLOJ002803-PA"/>
    </source>
</evidence>
<dbReference type="PANTHER" id="PTHR23389:SF21">
    <property type="entry name" value="ATPASE FAMILY AAA DOMAIN-CONTAINING PROTEIN 5"/>
    <property type="match status" value="1"/>
</dbReference>
<dbReference type="EMBL" id="AJWK01009022">
    <property type="status" value="NOT_ANNOTATED_CDS"/>
    <property type="molecule type" value="Genomic_DNA"/>
</dbReference>
<dbReference type="GO" id="GO:0061860">
    <property type="term" value="F:DNA clamp unloader activity"/>
    <property type="evidence" value="ECO:0007669"/>
    <property type="project" value="TreeGrafter"/>
</dbReference>
<dbReference type="GO" id="GO:0003677">
    <property type="term" value="F:DNA binding"/>
    <property type="evidence" value="ECO:0007669"/>
    <property type="project" value="TreeGrafter"/>
</dbReference>